<dbReference type="Proteomes" id="UP000017148">
    <property type="component" value="Unassembled WGS sequence"/>
</dbReference>
<dbReference type="SUPFAM" id="SSF56059">
    <property type="entry name" value="Glutathione synthetase ATP-binding domain-like"/>
    <property type="match status" value="1"/>
</dbReference>
<protein>
    <submittedName>
        <fullName evidence="3">ATP-grasp protein</fullName>
    </submittedName>
</protein>
<dbReference type="OrthoDB" id="9803907at2"/>
<feature type="domain" description="ATP-grasp" evidence="2">
    <location>
        <begin position="114"/>
        <end position="308"/>
    </location>
</feature>
<accession>U7D5G6</accession>
<dbReference type="PROSITE" id="PS50975">
    <property type="entry name" value="ATP_GRASP"/>
    <property type="match status" value="1"/>
</dbReference>
<dbReference type="GO" id="GO:0046872">
    <property type="term" value="F:metal ion binding"/>
    <property type="evidence" value="ECO:0007669"/>
    <property type="project" value="InterPro"/>
</dbReference>
<keyword evidence="1" id="KW-0067">ATP-binding</keyword>
<organism evidence="3 4">
    <name type="scientific">Chitinivibrio alkaliphilus ACht1</name>
    <dbReference type="NCBI Taxonomy" id="1313304"/>
    <lineage>
        <taxon>Bacteria</taxon>
        <taxon>Pseudomonadati</taxon>
        <taxon>Fibrobacterota</taxon>
        <taxon>Chitinivibrionia</taxon>
        <taxon>Chitinivibrionales</taxon>
        <taxon>Chitinivibrionaceae</taxon>
        <taxon>Chitinivibrio</taxon>
    </lineage>
</organism>
<keyword evidence="1" id="KW-0547">Nucleotide-binding</keyword>
<sequence>MKTKNAVIIFSGENQRGIIAFCRYASKFDIPFYIITSGEKDSIYLTDYSKKVVGQRKNKGLVYDEIFTILKEVMERCRINEGFVLPSTEDLNSLLFDKRKELQSCNIYLPLVDKEIYDQVGNKRTFTKICASKGLGIPKEFEDVAEISYPFVLKPNKTFGNDKSEKLTPLIITNEDQLKKKLPGIDLEDYFLQEFIEGNSHYLLLYISKKDNHIKYAQENIIQQQDGASMVAAVPSDLYKEELADKYIDLLKGLNFYGLVMVELKYWNNQFYMIEANPRLWGPSQFFVDANVPIFGEFLIELGFKLEDNSRLNEEAKYFWFGGVMENYQYGKQLTFYNTYNAELLVDELPLWLTHDLYRRNDTKEIFVNQSFKFTKY</sequence>
<dbReference type="GO" id="GO:0005524">
    <property type="term" value="F:ATP binding"/>
    <property type="evidence" value="ECO:0007669"/>
    <property type="project" value="UniProtKB-UniRule"/>
</dbReference>
<dbReference type="AlphaFoldDB" id="U7D5G6"/>
<dbReference type="PROSITE" id="PS00867">
    <property type="entry name" value="CPSASE_2"/>
    <property type="match status" value="1"/>
</dbReference>
<proteinExistence type="predicted"/>
<reference evidence="3 4" key="1">
    <citation type="journal article" date="2013" name="Environ. Microbiol.">
        <title>Genome analysis of Chitinivibrio alkaliphilus gen. nov., sp. nov., a novel extremely haloalkaliphilic anaerobic chitinolytic bacterium from the candidate phylum Termite Group 3.</title>
        <authorList>
            <person name="Sorokin D.Y."/>
            <person name="Gumerov V.M."/>
            <person name="Rakitin A.L."/>
            <person name="Beletsky A.V."/>
            <person name="Damste J.S."/>
            <person name="Muyzer G."/>
            <person name="Mardanov A.V."/>
            <person name="Ravin N.V."/>
        </authorList>
    </citation>
    <scope>NUCLEOTIDE SEQUENCE [LARGE SCALE GENOMIC DNA]</scope>
    <source>
        <strain evidence="3 4">ACht1</strain>
    </source>
</reference>
<dbReference type="EMBL" id="ASJR01000031">
    <property type="protein sequence ID" value="ERP30806.1"/>
    <property type="molecule type" value="Genomic_DNA"/>
</dbReference>
<gene>
    <name evidence="3" type="ORF">CALK_2331</name>
</gene>
<evidence type="ECO:0000256" key="1">
    <source>
        <dbReference type="PROSITE-ProRule" id="PRU00409"/>
    </source>
</evidence>
<dbReference type="InterPro" id="IPR003806">
    <property type="entry name" value="ATP-grasp_PylC-type"/>
</dbReference>
<dbReference type="InterPro" id="IPR011761">
    <property type="entry name" value="ATP-grasp"/>
</dbReference>
<dbReference type="Gene3D" id="3.30.470.20">
    <property type="entry name" value="ATP-grasp fold, B domain"/>
    <property type="match status" value="1"/>
</dbReference>
<dbReference type="InterPro" id="IPR005479">
    <property type="entry name" value="CPAse_ATP-bd"/>
</dbReference>
<name>U7D5G6_9BACT</name>
<dbReference type="eggNOG" id="COG3919">
    <property type="taxonomic scope" value="Bacteria"/>
</dbReference>
<evidence type="ECO:0000259" key="2">
    <source>
        <dbReference type="PROSITE" id="PS50975"/>
    </source>
</evidence>
<evidence type="ECO:0000313" key="4">
    <source>
        <dbReference type="Proteomes" id="UP000017148"/>
    </source>
</evidence>
<evidence type="ECO:0000313" key="3">
    <source>
        <dbReference type="EMBL" id="ERP30806.1"/>
    </source>
</evidence>
<comment type="caution">
    <text evidence="3">The sequence shown here is derived from an EMBL/GenBank/DDBJ whole genome shotgun (WGS) entry which is preliminary data.</text>
</comment>
<dbReference type="Pfam" id="PF02655">
    <property type="entry name" value="ATP-grasp_3"/>
    <property type="match status" value="1"/>
</dbReference>
<dbReference type="RefSeq" id="WP_022637688.1">
    <property type="nucleotide sequence ID" value="NZ_ASJR01000031.1"/>
</dbReference>
<keyword evidence="4" id="KW-1185">Reference proteome</keyword>